<dbReference type="SUPFAM" id="SSF81383">
    <property type="entry name" value="F-box domain"/>
    <property type="match status" value="1"/>
</dbReference>
<feature type="compositionally biased region" description="Low complexity" evidence="1">
    <location>
        <begin position="122"/>
        <end position="135"/>
    </location>
</feature>
<keyword evidence="4" id="KW-1185">Reference proteome</keyword>
<accession>A0A1Y1IME0</accession>
<gene>
    <name evidence="3" type="ORF">KFL_005810090</name>
</gene>
<feature type="region of interest" description="Disordered" evidence="1">
    <location>
        <begin position="122"/>
        <end position="158"/>
    </location>
</feature>
<organism evidence="3 4">
    <name type="scientific">Klebsormidium nitens</name>
    <name type="common">Green alga</name>
    <name type="synonym">Ulothrix nitens</name>
    <dbReference type="NCBI Taxonomy" id="105231"/>
    <lineage>
        <taxon>Eukaryota</taxon>
        <taxon>Viridiplantae</taxon>
        <taxon>Streptophyta</taxon>
        <taxon>Klebsormidiophyceae</taxon>
        <taxon>Klebsormidiales</taxon>
        <taxon>Klebsormidiaceae</taxon>
        <taxon>Klebsormidium</taxon>
    </lineage>
</organism>
<dbReference type="InterPro" id="IPR006553">
    <property type="entry name" value="Leu-rich_rpt_Cys-con_subtyp"/>
</dbReference>
<dbReference type="GO" id="GO:0005737">
    <property type="term" value="C:cytoplasm"/>
    <property type="evidence" value="ECO:0000318"/>
    <property type="project" value="GO_Central"/>
</dbReference>
<dbReference type="Pfam" id="PF00646">
    <property type="entry name" value="F-box"/>
    <property type="match status" value="1"/>
</dbReference>
<dbReference type="STRING" id="105231.A0A1Y1IME0"/>
<evidence type="ECO:0000256" key="1">
    <source>
        <dbReference type="SAM" id="MobiDB-lite"/>
    </source>
</evidence>
<dbReference type="Proteomes" id="UP000054558">
    <property type="component" value="Unassembled WGS sequence"/>
</dbReference>
<feature type="domain" description="F-box" evidence="2">
    <location>
        <begin position="261"/>
        <end position="296"/>
    </location>
</feature>
<dbReference type="PANTHER" id="PTHR13318">
    <property type="entry name" value="PARTNER OF PAIRED, ISOFORM B-RELATED"/>
    <property type="match status" value="1"/>
</dbReference>
<name>A0A1Y1IME0_KLENI</name>
<dbReference type="SUPFAM" id="SSF52047">
    <property type="entry name" value="RNI-like"/>
    <property type="match status" value="1"/>
</dbReference>
<dbReference type="EMBL" id="DF237530">
    <property type="protein sequence ID" value="GAQ89956.1"/>
    <property type="molecule type" value="Genomic_DNA"/>
</dbReference>
<dbReference type="InterPro" id="IPR032675">
    <property type="entry name" value="LRR_dom_sf"/>
</dbReference>
<dbReference type="Gene3D" id="3.80.10.10">
    <property type="entry name" value="Ribonuclease Inhibitor"/>
    <property type="match status" value="3"/>
</dbReference>
<feature type="compositionally biased region" description="Polar residues" evidence="1">
    <location>
        <begin position="92"/>
        <end position="102"/>
    </location>
</feature>
<dbReference type="OrthoDB" id="550575at2759"/>
<feature type="region of interest" description="Disordered" evidence="1">
    <location>
        <begin position="85"/>
        <end position="104"/>
    </location>
</feature>
<dbReference type="InterPro" id="IPR036047">
    <property type="entry name" value="F-box-like_dom_sf"/>
</dbReference>
<dbReference type="AlphaFoldDB" id="A0A1Y1IME0"/>
<reference evidence="3 4" key="1">
    <citation type="journal article" date="2014" name="Nat. Commun.">
        <title>Klebsormidium flaccidum genome reveals primary factors for plant terrestrial adaptation.</title>
        <authorList>
            <person name="Hori K."/>
            <person name="Maruyama F."/>
            <person name="Fujisawa T."/>
            <person name="Togashi T."/>
            <person name="Yamamoto N."/>
            <person name="Seo M."/>
            <person name="Sato S."/>
            <person name="Yamada T."/>
            <person name="Mori H."/>
            <person name="Tajima N."/>
            <person name="Moriyama T."/>
            <person name="Ikeuchi M."/>
            <person name="Watanabe M."/>
            <person name="Wada H."/>
            <person name="Kobayashi K."/>
            <person name="Saito M."/>
            <person name="Masuda T."/>
            <person name="Sasaki-Sekimoto Y."/>
            <person name="Mashiguchi K."/>
            <person name="Awai K."/>
            <person name="Shimojima M."/>
            <person name="Masuda S."/>
            <person name="Iwai M."/>
            <person name="Nobusawa T."/>
            <person name="Narise T."/>
            <person name="Kondo S."/>
            <person name="Saito H."/>
            <person name="Sato R."/>
            <person name="Murakawa M."/>
            <person name="Ihara Y."/>
            <person name="Oshima-Yamada Y."/>
            <person name="Ohtaka K."/>
            <person name="Satoh M."/>
            <person name="Sonobe K."/>
            <person name="Ishii M."/>
            <person name="Ohtani R."/>
            <person name="Kanamori-Sato M."/>
            <person name="Honoki R."/>
            <person name="Miyazaki D."/>
            <person name="Mochizuki H."/>
            <person name="Umetsu J."/>
            <person name="Higashi K."/>
            <person name="Shibata D."/>
            <person name="Kamiya Y."/>
            <person name="Sato N."/>
            <person name="Nakamura Y."/>
            <person name="Tabata S."/>
            <person name="Ida S."/>
            <person name="Kurokawa K."/>
            <person name="Ohta H."/>
        </authorList>
    </citation>
    <scope>NUCLEOTIDE SEQUENCE [LARGE SCALE GENOMIC DNA]</scope>
    <source>
        <strain evidence="3 4">NIES-2285</strain>
    </source>
</reference>
<evidence type="ECO:0000313" key="4">
    <source>
        <dbReference type="Proteomes" id="UP000054558"/>
    </source>
</evidence>
<dbReference type="Gene3D" id="1.20.1280.50">
    <property type="match status" value="1"/>
</dbReference>
<evidence type="ECO:0000313" key="3">
    <source>
        <dbReference type="EMBL" id="GAQ89956.1"/>
    </source>
</evidence>
<protein>
    <recommendedName>
        <fullName evidence="2">F-box domain-containing protein</fullName>
    </recommendedName>
</protein>
<proteinExistence type="predicted"/>
<dbReference type="SMART" id="SM00367">
    <property type="entry name" value="LRR_CC"/>
    <property type="match status" value="6"/>
</dbReference>
<dbReference type="OMA" id="NNSIHRT"/>
<dbReference type="InterPro" id="IPR001810">
    <property type="entry name" value="F-box_dom"/>
</dbReference>
<sequence>MDFLRRCSRLTRFEEELVAQSRRVVEGAFALGERISLQVSRATGDAVVDRYQSIFSPTSPSHSSSLATSQDDEALASSALLQEQHTCEETSETQGPEQTQTFPSDLVPVSLSSALPGLAGALPSVPPLSSSQDSDCSPHLAKQQTLREDTSDAQGPVQKHTAFDDAVPASLDYELVSSELRASDTLSSPLRERALCGATEGALPVVGGENFEGKEGSGSGWTQEVLLAAPSRAACGAERLEGAKVDQRDGAAGALVSGSTILDLDAHCMTKIFSRLGNSSLRACSLVCRQWLDASNYARNTLTLQGQPRIAFLPRMLSRFSDLRFVQLMDSGKGSELQGTVPICLSDALLALLAQSCPHLFRLTLVRCGVVSDAGLATVLRCCPELRTLRMDHCEGFSGAAFEGVQCALEQLNLHYCSGLTDAGVGAVASACPTLREFTVRMEGQVAALAAGFENVALLCPSLEKLTAIACGITDTTLRRFAGNCPLLSDIRIASEPGITDGGIVILRCRLARLDHLTLVNNRHLWQVPRSGRMQLKDLGVGNLDRATDQMLQRISEEKSLEALRIVSCPALTDATVRKIMFGCCQLDRLLIADCELVTSEILKAYIESGSKARVEIRGCKGVKREMLPKEVRLSGKIVIG</sequence>
<evidence type="ECO:0000259" key="2">
    <source>
        <dbReference type="Pfam" id="PF00646"/>
    </source>
</evidence>